<feature type="compositionally biased region" description="Basic and acidic residues" evidence="1">
    <location>
        <begin position="195"/>
        <end position="215"/>
    </location>
</feature>
<evidence type="ECO:0000256" key="1">
    <source>
        <dbReference type="SAM" id="MobiDB-lite"/>
    </source>
</evidence>
<dbReference type="KEGG" id="mpp:MICPUCDRAFT_59491"/>
<organism evidence="3">
    <name type="scientific">Micromonas pusilla (strain CCMP1545)</name>
    <name type="common">Picoplanktonic green alga</name>
    <dbReference type="NCBI Taxonomy" id="564608"/>
    <lineage>
        <taxon>Eukaryota</taxon>
        <taxon>Viridiplantae</taxon>
        <taxon>Chlorophyta</taxon>
        <taxon>Mamiellophyceae</taxon>
        <taxon>Mamiellales</taxon>
        <taxon>Mamiellaceae</taxon>
        <taxon>Micromonas</taxon>
    </lineage>
</organism>
<dbReference type="OrthoDB" id="515654at2759"/>
<keyword evidence="3" id="KW-1185">Reference proteome</keyword>
<name>C1MVS8_MICPC</name>
<reference evidence="2 3" key="1">
    <citation type="journal article" date="2009" name="Science">
        <title>Green evolution and dynamic adaptations revealed by genomes of the marine picoeukaryotes Micromonas.</title>
        <authorList>
            <person name="Worden A.Z."/>
            <person name="Lee J.H."/>
            <person name="Mock T."/>
            <person name="Rouze P."/>
            <person name="Simmons M.P."/>
            <person name="Aerts A.L."/>
            <person name="Allen A.E."/>
            <person name="Cuvelier M.L."/>
            <person name="Derelle E."/>
            <person name="Everett M.V."/>
            <person name="Foulon E."/>
            <person name="Grimwood J."/>
            <person name="Gundlach H."/>
            <person name="Henrissat B."/>
            <person name="Napoli C."/>
            <person name="McDonald S.M."/>
            <person name="Parker M.S."/>
            <person name="Rombauts S."/>
            <person name="Salamov A."/>
            <person name="Von Dassow P."/>
            <person name="Badger J.H."/>
            <person name="Coutinho P.M."/>
            <person name="Demir E."/>
            <person name="Dubchak I."/>
            <person name="Gentemann C."/>
            <person name="Eikrem W."/>
            <person name="Gready J.E."/>
            <person name="John U."/>
            <person name="Lanier W."/>
            <person name="Lindquist E.A."/>
            <person name="Lucas S."/>
            <person name="Mayer K.F."/>
            <person name="Moreau H."/>
            <person name="Not F."/>
            <person name="Otillar R."/>
            <person name="Panaud O."/>
            <person name="Pangilinan J."/>
            <person name="Paulsen I."/>
            <person name="Piegu B."/>
            <person name="Poliakov A."/>
            <person name="Robbens S."/>
            <person name="Schmutz J."/>
            <person name="Toulza E."/>
            <person name="Wyss T."/>
            <person name="Zelensky A."/>
            <person name="Zhou K."/>
            <person name="Armbrust E.V."/>
            <person name="Bhattacharya D."/>
            <person name="Goodenough U.W."/>
            <person name="Van de Peer Y."/>
            <person name="Grigoriev I.V."/>
        </authorList>
    </citation>
    <scope>NUCLEOTIDE SEQUENCE [LARGE SCALE GENOMIC DNA]</scope>
    <source>
        <strain evidence="2 3">CCMP1545</strain>
    </source>
</reference>
<evidence type="ECO:0000313" key="3">
    <source>
        <dbReference type="Proteomes" id="UP000001876"/>
    </source>
</evidence>
<sequence>MPREVGGVEVAPEETLHDFATGSVCDWCAERCEGNDELNALSCTFAECPASAAVYHQDCLEKYLKTIKLEKCARAIAESQDRVQMPARVQQSQRVRQAVPGQGARRRRRPALGRTDRNPERSGRGLLSFFLLASPARSFVVPFPRRLPIRNLPQVSKSHPIHACNEETKKRRKEKAAAVAASPEVPRYGPAAKAARKEAAERERKAKEASEASARAEELKRLAKLKRTETKETKKAAAARAAAAQREAMAAAAANARRELGCVLYTGPHTAAFAW</sequence>
<evidence type="ECO:0000313" key="2">
    <source>
        <dbReference type="EMBL" id="EEH55753.1"/>
    </source>
</evidence>
<feature type="compositionally biased region" description="Low complexity" evidence="1">
    <location>
        <begin position="87"/>
        <end position="103"/>
    </location>
</feature>
<proteinExistence type="predicted"/>
<dbReference type="EMBL" id="GG663741">
    <property type="protein sequence ID" value="EEH55753.1"/>
    <property type="molecule type" value="Genomic_DNA"/>
</dbReference>
<dbReference type="AlphaFoldDB" id="C1MVS8"/>
<gene>
    <name evidence="2" type="ORF">MICPUCDRAFT_59491</name>
</gene>
<feature type="region of interest" description="Disordered" evidence="1">
    <location>
        <begin position="188"/>
        <end position="215"/>
    </location>
</feature>
<accession>C1MVS8</accession>
<dbReference type="RefSeq" id="XP_003059801.1">
    <property type="nucleotide sequence ID" value="XM_003059755.1"/>
</dbReference>
<dbReference type="GeneID" id="9685240"/>
<dbReference type="CDD" id="cd20805">
    <property type="entry name" value="C1_DGK_rpt2"/>
    <property type="match status" value="1"/>
</dbReference>
<dbReference type="Proteomes" id="UP000001876">
    <property type="component" value="Unassembled WGS sequence"/>
</dbReference>
<protein>
    <submittedName>
        <fullName evidence="2">Predicted protein</fullName>
    </submittedName>
</protein>
<feature type="region of interest" description="Disordered" evidence="1">
    <location>
        <begin position="84"/>
        <end position="120"/>
    </location>
</feature>